<accession>A0A4P9X174</accession>
<dbReference type="EMBL" id="ML014408">
    <property type="protein sequence ID" value="RKO98538.1"/>
    <property type="molecule type" value="Genomic_DNA"/>
</dbReference>
<keyword evidence="3" id="KW-1185">Reference proteome</keyword>
<feature type="compositionally biased region" description="Low complexity" evidence="1">
    <location>
        <begin position="68"/>
        <end position="79"/>
    </location>
</feature>
<evidence type="ECO:0000256" key="1">
    <source>
        <dbReference type="SAM" id="MobiDB-lite"/>
    </source>
</evidence>
<feature type="region of interest" description="Disordered" evidence="1">
    <location>
        <begin position="1"/>
        <end position="87"/>
    </location>
</feature>
<sequence length="120" mass="12099">MPAMDATSLAGAIRCRAPSTRGQGAASRLTPWGRDLGPGGQEKAKDRVCGAVRSRPPAIERRARRPSRPASTPAPHARPQPTAHPARVTAYATAAAVAVADADAGAGAGAGAWSVARTVA</sequence>
<dbReference type="AlphaFoldDB" id="A0A4P9X174"/>
<protein>
    <submittedName>
        <fullName evidence="2">Uncharacterized protein</fullName>
    </submittedName>
</protein>
<evidence type="ECO:0000313" key="3">
    <source>
        <dbReference type="Proteomes" id="UP000274922"/>
    </source>
</evidence>
<evidence type="ECO:0000313" key="2">
    <source>
        <dbReference type="EMBL" id="RKO98538.1"/>
    </source>
</evidence>
<gene>
    <name evidence="2" type="ORF">CXG81DRAFT_21248</name>
</gene>
<reference evidence="3" key="1">
    <citation type="journal article" date="2018" name="Nat. Microbiol.">
        <title>Leveraging single-cell genomics to expand the fungal tree of life.</title>
        <authorList>
            <person name="Ahrendt S.R."/>
            <person name="Quandt C.A."/>
            <person name="Ciobanu D."/>
            <person name="Clum A."/>
            <person name="Salamov A."/>
            <person name="Andreopoulos B."/>
            <person name="Cheng J.F."/>
            <person name="Woyke T."/>
            <person name="Pelin A."/>
            <person name="Henrissat B."/>
            <person name="Reynolds N.K."/>
            <person name="Benny G.L."/>
            <person name="Smith M.E."/>
            <person name="James T.Y."/>
            <person name="Grigoriev I.V."/>
        </authorList>
    </citation>
    <scope>NUCLEOTIDE SEQUENCE [LARGE SCALE GENOMIC DNA]</scope>
    <source>
        <strain evidence="3">ATCC 52028</strain>
    </source>
</reference>
<feature type="non-terminal residue" evidence="2">
    <location>
        <position position="120"/>
    </location>
</feature>
<dbReference type="Proteomes" id="UP000274922">
    <property type="component" value="Unassembled WGS sequence"/>
</dbReference>
<organism evidence="2 3">
    <name type="scientific">Caulochytrium protostelioides</name>
    <dbReference type="NCBI Taxonomy" id="1555241"/>
    <lineage>
        <taxon>Eukaryota</taxon>
        <taxon>Fungi</taxon>
        <taxon>Fungi incertae sedis</taxon>
        <taxon>Chytridiomycota</taxon>
        <taxon>Chytridiomycota incertae sedis</taxon>
        <taxon>Chytridiomycetes</taxon>
        <taxon>Caulochytriales</taxon>
        <taxon>Caulochytriaceae</taxon>
        <taxon>Caulochytrium</taxon>
    </lineage>
</organism>
<proteinExistence type="predicted"/>
<name>A0A4P9X174_9FUNG</name>